<dbReference type="EMBL" id="LJYW01000001">
    <property type="protein sequence ID" value="KPL55820.1"/>
    <property type="molecule type" value="Genomic_DNA"/>
</dbReference>
<reference evidence="3 4" key="1">
    <citation type="submission" date="2015-09" db="EMBL/GenBank/DDBJ databases">
        <authorList>
            <person name="Jackson K.R."/>
            <person name="Lunt B.L."/>
            <person name="Fisher J.N.B."/>
            <person name="Gardner A.V."/>
            <person name="Bailey M.E."/>
            <person name="Deus L.M."/>
            <person name="Earl A.S."/>
            <person name="Gibby P.D."/>
            <person name="Hartmann K.A."/>
            <person name="Liu J.E."/>
            <person name="Manci A.M."/>
            <person name="Nielsen D.A."/>
            <person name="Solomon M.B."/>
            <person name="Breakwell D.P."/>
            <person name="Burnett S.H."/>
            <person name="Grose J.H."/>
        </authorList>
    </citation>
    <scope>NUCLEOTIDE SEQUENCE [LARGE SCALE GENOMIC DNA]</scope>
    <source>
        <strain evidence="3 4">16</strain>
    </source>
</reference>
<dbReference type="GO" id="GO:0006313">
    <property type="term" value="P:DNA transposition"/>
    <property type="evidence" value="ECO:0007669"/>
    <property type="project" value="InterPro"/>
</dbReference>
<feature type="coiled-coil region" evidence="1">
    <location>
        <begin position="14"/>
        <end position="41"/>
    </location>
</feature>
<dbReference type="GO" id="GO:0004803">
    <property type="term" value="F:transposase activity"/>
    <property type="evidence" value="ECO:0007669"/>
    <property type="project" value="InterPro"/>
</dbReference>
<evidence type="ECO:0000256" key="1">
    <source>
        <dbReference type="SAM" id="Coils"/>
    </source>
</evidence>
<dbReference type="AlphaFoldDB" id="A0A0P6VSN4"/>
<gene>
    <name evidence="3" type="ORF">ABB55_11130</name>
</gene>
<protein>
    <recommendedName>
        <fullName evidence="2">Transposase IS116/IS110/IS902 C-terminal domain-containing protein</fullName>
    </recommendedName>
</protein>
<dbReference type="PANTHER" id="PTHR33055:SF3">
    <property type="entry name" value="PUTATIVE TRANSPOSASE FOR IS117-RELATED"/>
    <property type="match status" value="1"/>
</dbReference>
<dbReference type="InterPro" id="IPR003346">
    <property type="entry name" value="Transposase_20"/>
</dbReference>
<dbReference type="InterPro" id="IPR047650">
    <property type="entry name" value="Transpos_IS110"/>
</dbReference>
<evidence type="ECO:0000313" key="3">
    <source>
        <dbReference type="EMBL" id="KPL55820.1"/>
    </source>
</evidence>
<reference evidence="3 4" key="2">
    <citation type="submission" date="2015-10" db="EMBL/GenBank/DDBJ databases">
        <title>Draft Genome Sequence of Prosthecomicrobium hirschii ATCC 27832.</title>
        <authorList>
            <person name="Daniel J."/>
            <person name="Givan S.A."/>
            <person name="Brun Y.V."/>
            <person name="Brown P.J."/>
        </authorList>
    </citation>
    <scope>NUCLEOTIDE SEQUENCE [LARGE SCALE GENOMIC DNA]</scope>
    <source>
        <strain evidence="3 4">16</strain>
    </source>
</reference>
<organism evidence="3 4">
    <name type="scientific">Prosthecodimorpha hirschii</name>
    <dbReference type="NCBI Taxonomy" id="665126"/>
    <lineage>
        <taxon>Bacteria</taxon>
        <taxon>Pseudomonadati</taxon>
        <taxon>Pseudomonadota</taxon>
        <taxon>Alphaproteobacteria</taxon>
        <taxon>Hyphomicrobiales</taxon>
        <taxon>Ancalomicrobiaceae</taxon>
        <taxon>Prosthecodimorpha</taxon>
    </lineage>
</organism>
<name>A0A0P6VSN4_9HYPH</name>
<dbReference type="STRING" id="665126.ABB55_11130"/>
<sequence>MVAPGTTEAAVAHVQALAKRLDLVNRQIAEAETRLDRLTERMAQVGSGWEPGEPGQDGAQQDGAQRDVTILRSLPGVGRVVLATLLAEAWEALQRRDYHALRCLCGVAPVTKRSGKSRIVQRRQAAHQRLANAVYHWSRVAVQHDPRSRAKYAALRQRGHGHARALRSVGDRLIAVACAMLETGTTFNPDIAGERLTTST</sequence>
<keyword evidence="4" id="KW-1185">Reference proteome</keyword>
<accession>A0A0P6VSN4</accession>
<proteinExistence type="predicted"/>
<dbReference type="Pfam" id="PF02371">
    <property type="entry name" value="Transposase_20"/>
    <property type="match status" value="1"/>
</dbReference>
<dbReference type="Proteomes" id="UP000048984">
    <property type="component" value="Unassembled WGS sequence"/>
</dbReference>
<dbReference type="PANTHER" id="PTHR33055">
    <property type="entry name" value="TRANSPOSASE FOR INSERTION SEQUENCE ELEMENT IS1111A"/>
    <property type="match status" value="1"/>
</dbReference>
<evidence type="ECO:0000259" key="2">
    <source>
        <dbReference type="Pfam" id="PF02371"/>
    </source>
</evidence>
<keyword evidence="1" id="KW-0175">Coiled coil</keyword>
<dbReference type="GO" id="GO:0003677">
    <property type="term" value="F:DNA binding"/>
    <property type="evidence" value="ECO:0007669"/>
    <property type="project" value="InterPro"/>
</dbReference>
<evidence type="ECO:0000313" key="4">
    <source>
        <dbReference type="Proteomes" id="UP000048984"/>
    </source>
</evidence>
<comment type="caution">
    <text evidence="3">The sequence shown here is derived from an EMBL/GenBank/DDBJ whole genome shotgun (WGS) entry which is preliminary data.</text>
</comment>
<feature type="domain" description="Transposase IS116/IS110/IS902 C-terminal" evidence="2">
    <location>
        <begin position="69"/>
        <end position="152"/>
    </location>
</feature>